<keyword evidence="8" id="KW-1185">Reference proteome</keyword>
<feature type="transmembrane region" description="Helical" evidence="6">
    <location>
        <begin position="64"/>
        <end position="89"/>
    </location>
</feature>
<dbReference type="Pfam" id="PF07690">
    <property type="entry name" value="MFS_1"/>
    <property type="match status" value="1"/>
</dbReference>
<dbReference type="CDD" id="cd06173">
    <property type="entry name" value="MFS_MefA_like"/>
    <property type="match status" value="1"/>
</dbReference>
<feature type="transmembrane region" description="Helical" evidence="6">
    <location>
        <begin position="384"/>
        <end position="409"/>
    </location>
</feature>
<keyword evidence="3 6" id="KW-0812">Transmembrane</keyword>
<evidence type="ECO:0000256" key="3">
    <source>
        <dbReference type="ARBA" id="ARBA00022692"/>
    </source>
</evidence>
<feature type="transmembrane region" description="Helical" evidence="6">
    <location>
        <begin position="170"/>
        <end position="192"/>
    </location>
</feature>
<dbReference type="InterPro" id="IPR036259">
    <property type="entry name" value="MFS_trans_sf"/>
</dbReference>
<dbReference type="Proteomes" id="UP001246372">
    <property type="component" value="Unassembled WGS sequence"/>
</dbReference>
<dbReference type="Gene3D" id="1.20.1250.20">
    <property type="entry name" value="MFS general substrate transporter like domains"/>
    <property type="match status" value="1"/>
</dbReference>
<evidence type="ECO:0000256" key="2">
    <source>
        <dbReference type="ARBA" id="ARBA00022475"/>
    </source>
</evidence>
<feature type="transmembrane region" description="Helical" evidence="6">
    <location>
        <begin position="34"/>
        <end position="58"/>
    </location>
</feature>
<evidence type="ECO:0000256" key="5">
    <source>
        <dbReference type="ARBA" id="ARBA00023136"/>
    </source>
</evidence>
<feature type="transmembrane region" description="Helical" evidence="6">
    <location>
        <begin position="96"/>
        <end position="119"/>
    </location>
</feature>
<dbReference type="InterPro" id="IPR011701">
    <property type="entry name" value="MFS"/>
</dbReference>
<feature type="transmembrane region" description="Helical" evidence="6">
    <location>
        <begin position="260"/>
        <end position="279"/>
    </location>
</feature>
<comment type="caution">
    <text evidence="7">The sequence shown here is derived from an EMBL/GenBank/DDBJ whole genome shotgun (WGS) entry which is preliminary data.</text>
</comment>
<feature type="transmembrane region" description="Helical" evidence="6">
    <location>
        <begin position="415"/>
        <end position="436"/>
    </location>
</feature>
<keyword evidence="5 6" id="KW-0472">Membrane</keyword>
<accession>A0ABU3PE28</accession>
<organism evidence="7 8">
    <name type="scientific">Roseateles aquae</name>
    <dbReference type="NCBI Taxonomy" id="3077235"/>
    <lineage>
        <taxon>Bacteria</taxon>
        <taxon>Pseudomonadati</taxon>
        <taxon>Pseudomonadota</taxon>
        <taxon>Betaproteobacteria</taxon>
        <taxon>Burkholderiales</taxon>
        <taxon>Sphaerotilaceae</taxon>
        <taxon>Roseateles</taxon>
    </lineage>
</organism>
<dbReference type="PANTHER" id="PTHR23513">
    <property type="entry name" value="INTEGRAL MEMBRANE EFFLUX PROTEIN-RELATED"/>
    <property type="match status" value="1"/>
</dbReference>
<evidence type="ECO:0000256" key="1">
    <source>
        <dbReference type="ARBA" id="ARBA00004651"/>
    </source>
</evidence>
<name>A0ABU3PE28_9BURK</name>
<feature type="transmembrane region" description="Helical" evidence="6">
    <location>
        <begin position="323"/>
        <end position="344"/>
    </location>
</feature>
<sequence>MSTENLTAPEPVAPSKEQAAAARRALFANANFRWLLGGGLLSMLGDQFTLIAMPWLVLQLSQDPLVLGTVLALGSLPRALFILVGGAIVDRYSSKAVLMLTKLVNGALLATLAALVWTGTVSLPLVYAISLAIGLATAFSYPAGSSILPQVLPKDGLQMANGVLMGMRQLSVLLGPVLAGLLIAGLGADPALREAAAGADRHGLALAFGFDALSFLISSWTLAQVRLLASEPGDEARQPVLQSIAEAMRWCWRDVELRTLCLYFAAVSFFVVGPIQVALPVLAKTQLPDGAAALGLMFTVHGLGSLVGMGIAGAKPHWRLSSLGATILLIDTIAALVFMPFGHIHASWQGAALLLPLGALAGTVQVAVFSWMQRRVPAAMMGRAMSLFMFIFMGLAPLASAAAGAALRVLSPADLFTASGLALLLIVAFGAVMTPIRRIAFA</sequence>
<feature type="transmembrane region" description="Helical" evidence="6">
    <location>
        <begin position="204"/>
        <end position="223"/>
    </location>
</feature>
<evidence type="ECO:0000256" key="6">
    <source>
        <dbReference type="SAM" id="Phobius"/>
    </source>
</evidence>
<gene>
    <name evidence="7" type="ORF">RQP53_16285</name>
</gene>
<dbReference type="SUPFAM" id="SSF103473">
    <property type="entry name" value="MFS general substrate transporter"/>
    <property type="match status" value="1"/>
</dbReference>
<feature type="transmembrane region" description="Helical" evidence="6">
    <location>
        <begin position="350"/>
        <end position="372"/>
    </location>
</feature>
<keyword evidence="2" id="KW-1003">Cell membrane</keyword>
<dbReference type="PANTHER" id="PTHR23513:SF6">
    <property type="entry name" value="MAJOR FACILITATOR SUPERFAMILY ASSOCIATED DOMAIN-CONTAINING PROTEIN"/>
    <property type="match status" value="1"/>
</dbReference>
<dbReference type="EMBL" id="JAVXZY010000006">
    <property type="protein sequence ID" value="MDT9000835.1"/>
    <property type="molecule type" value="Genomic_DNA"/>
</dbReference>
<evidence type="ECO:0000256" key="4">
    <source>
        <dbReference type="ARBA" id="ARBA00022989"/>
    </source>
</evidence>
<evidence type="ECO:0000313" key="8">
    <source>
        <dbReference type="Proteomes" id="UP001246372"/>
    </source>
</evidence>
<feature type="transmembrane region" description="Helical" evidence="6">
    <location>
        <begin position="291"/>
        <end position="311"/>
    </location>
</feature>
<feature type="transmembrane region" description="Helical" evidence="6">
    <location>
        <begin position="125"/>
        <end position="149"/>
    </location>
</feature>
<proteinExistence type="predicted"/>
<protein>
    <submittedName>
        <fullName evidence="7">MFS transporter</fullName>
    </submittedName>
</protein>
<comment type="subcellular location">
    <subcellularLocation>
        <location evidence="1">Cell membrane</location>
        <topology evidence="1">Multi-pass membrane protein</topology>
    </subcellularLocation>
</comment>
<evidence type="ECO:0000313" key="7">
    <source>
        <dbReference type="EMBL" id="MDT9000835.1"/>
    </source>
</evidence>
<keyword evidence="4 6" id="KW-1133">Transmembrane helix</keyword>
<dbReference type="RefSeq" id="WP_315651713.1">
    <property type="nucleotide sequence ID" value="NZ_JAVXZY010000006.1"/>
</dbReference>
<reference evidence="7" key="1">
    <citation type="submission" date="2023-09" db="EMBL/GenBank/DDBJ databases">
        <title>Paucibacter sp. APW11 Genome sequencing and assembly.</title>
        <authorList>
            <person name="Kim I."/>
        </authorList>
    </citation>
    <scope>NUCLEOTIDE SEQUENCE</scope>
    <source>
        <strain evidence="7">APW11</strain>
    </source>
</reference>